<feature type="compositionally biased region" description="Polar residues" evidence="1">
    <location>
        <begin position="1"/>
        <end position="11"/>
    </location>
</feature>
<gene>
    <name evidence="2" type="ORF">N7505_006605</name>
</gene>
<protein>
    <submittedName>
        <fullName evidence="2">Uncharacterized protein</fullName>
    </submittedName>
</protein>
<sequence>MSDSSQMQHPKTTLPLIKTSGKPETRELCLKFIPFDSSGSIRRHPPLKRETRRHTWGCRSGDRQFASQ</sequence>
<comment type="caution">
    <text evidence="2">The sequence shown here is derived from an EMBL/GenBank/DDBJ whole genome shotgun (WGS) entry which is preliminary data.</text>
</comment>
<keyword evidence="3" id="KW-1185">Reference proteome</keyword>
<proteinExistence type="predicted"/>
<dbReference type="Proteomes" id="UP001220256">
    <property type="component" value="Unassembled WGS sequence"/>
</dbReference>
<dbReference type="EMBL" id="JAPVEB010000003">
    <property type="protein sequence ID" value="KAJ5270847.1"/>
    <property type="molecule type" value="Genomic_DNA"/>
</dbReference>
<accession>A0ABQ8WLB3</accession>
<feature type="compositionally biased region" description="Basic residues" evidence="1">
    <location>
        <begin position="41"/>
        <end position="56"/>
    </location>
</feature>
<feature type="region of interest" description="Disordered" evidence="1">
    <location>
        <begin position="1"/>
        <end position="20"/>
    </location>
</feature>
<evidence type="ECO:0000313" key="3">
    <source>
        <dbReference type="Proteomes" id="UP001220256"/>
    </source>
</evidence>
<name>A0ABQ8WLB3_PENCH</name>
<evidence type="ECO:0000256" key="1">
    <source>
        <dbReference type="SAM" id="MobiDB-lite"/>
    </source>
</evidence>
<evidence type="ECO:0000313" key="2">
    <source>
        <dbReference type="EMBL" id="KAJ5270847.1"/>
    </source>
</evidence>
<reference evidence="2 3" key="1">
    <citation type="journal article" date="2023" name="IMA Fungus">
        <title>Comparative genomic study of the Penicillium genus elucidates a diverse pangenome and 15 lateral gene transfer events.</title>
        <authorList>
            <person name="Petersen C."/>
            <person name="Sorensen T."/>
            <person name="Nielsen M.R."/>
            <person name="Sondergaard T.E."/>
            <person name="Sorensen J.L."/>
            <person name="Fitzpatrick D.A."/>
            <person name="Frisvad J.C."/>
            <person name="Nielsen K.L."/>
        </authorList>
    </citation>
    <scope>NUCLEOTIDE SEQUENCE [LARGE SCALE GENOMIC DNA]</scope>
    <source>
        <strain evidence="2 3">IBT 3361</strain>
    </source>
</reference>
<feature type="region of interest" description="Disordered" evidence="1">
    <location>
        <begin position="40"/>
        <end position="68"/>
    </location>
</feature>
<organism evidence="2 3">
    <name type="scientific">Penicillium chrysogenum</name>
    <name type="common">Penicillium notatum</name>
    <dbReference type="NCBI Taxonomy" id="5076"/>
    <lineage>
        <taxon>Eukaryota</taxon>
        <taxon>Fungi</taxon>
        <taxon>Dikarya</taxon>
        <taxon>Ascomycota</taxon>
        <taxon>Pezizomycotina</taxon>
        <taxon>Eurotiomycetes</taxon>
        <taxon>Eurotiomycetidae</taxon>
        <taxon>Eurotiales</taxon>
        <taxon>Aspergillaceae</taxon>
        <taxon>Penicillium</taxon>
        <taxon>Penicillium chrysogenum species complex</taxon>
    </lineage>
</organism>